<protein>
    <recommendedName>
        <fullName evidence="4">HTH merR-type domain-containing protein</fullName>
    </recommendedName>
</protein>
<dbReference type="CDD" id="cd04770">
    <property type="entry name" value="HTH_HMRTR"/>
    <property type="match status" value="1"/>
</dbReference>
<evidence type="ECO:0000313" key="5">
    <source>
        <dbReference type="EMBL" id="VAV96476.1"/>
    </source>
</evidence>
<dbReference type="GO" id="GO:0003677">
    <property type="term" value="F:DNA binding"/>
    <property type="evidence" value="ECO:0007669"/>
    <property type="project" value="UniProtKB-KW"/>
</dbReference>
<reference evidence="5" key="1">
    <citation type="submission" date="2018-06" db="EMBL/GenBank/DDBJ databases">
        <authorList>
            <person name="Zhirakovskaya E."/>
        </authorList>
    </citation>
    <scope>NUCLEOTIDE SEQUENCE</scope>
</reference>
<dbReference type="InterPro" id="IPR009061">
    <property type="entry name" value="DNA-bd_dom_put_sf"/>
</dbReference>
<dbReference type="PANTHER" id="PTHR30204">
    <property type="entry name" value="REDOX-CYCLING DRUG-SENSING TRANSCRIPTIONAL ACTIVATOR SOXR"/>
    <property type="match status" value="1"/>
</dbReference>
<dbReference type="PANTHER" id="PTHR30204:SF94">
    <property type="entry name" value="HEAVY METAL-DEPENDENT TRANSCRIPTIONAL REGULATOR HI_0293-RELATED"/>
    <property type="match status" value="1"/>
</dbReference>
<dbReference type="EMBL" id="UOEI01000180">
    <property type="protein sequence ID" value="VAV96476.1"/>
    <property type="molecule type" value="Genomic_DNA"/>
</dbReference>
<evidence type="ECO:0000256" key="2">
    <source>
        <dbReference type="ARBA" id="ARBA00023125"/>
    </source>
</evidence>
<keyword evidence="2" id="KW-0238">DNA-binding</keyword>
<dbReference type="SMART" id="SM00422">
    <property type="entry name" value="HTH_MERR"/>
    <property type="match status" value="1"/>
</dbReference>
<dbReference type="GO" id="GO:0003700">
    <property type="term" value="F:DNA-binding transcription factor activity"/>
    <property type="evidence" value="ECO:0007669"/>
    <property type="project" value="InterPro"/>
</dbReference>
<dbReference type="Pfam" id="PF13411">
    <property type="entry name" value="MerR_1"/>
    <property type="match status" value="1"/>
</dbReference>
<evidence type="ECO:0000256" key="3">
    <source>
        <dbReference type="ARBA" id="ARBA00023163"/>
    </source>
</evidence>
<keyword evidence="1" id="KW-0805">Transcription regulation</keyword>
<evidence type="ECO:0000256" key="1">
    <source>
        <dbReference type="ARBA" id="ARBA00023015"/>
    </source>
</evidence>
<name>A0A3B0S6L2_9ZZZZ</name>
<gene>
    <name evidence="5" type="ORF">MNBD_ACTINO01-2016</name>
</gene>
<dbReference type="AlphaFoldDB" id="A0A3B0S6L2"/>
<dbReference type="InterPro" id="IPR047057">
    <property type="entry name" value="MerR_fam"/>
</dbReference>
<dbReference type="PROSITE" id="PS50937">
    <property type="entry name" value="HTH_MERR_2"/>
    <property type="match status" value="1"/>
</dbReference>
<feature type="domain" description="HTH merR-type" evidence="4">
    <location>
        <begin position="1"/>
        <end position="69"/>
    </location>
</feature>
<evidence type="ECO:0000259" key="4">
    <source>
        <dbReference type="PROSITE" id="PS50937"/>
    </source>
</evidence>
<dbReference type="SUPFAM" id="SSF46955">
    <property type="entry name" value="Putative DNA-binding domain"/>
    <property type="match status" value="1"/>
</dbReference>
<proteinExistence type="predicted"/>
<dbReference type="InterPro" id="IPR000551">
    <property type="entry name" value="MerR-type_HTH_dom"/>
</dbReference>
<accession>A0A3B0S6L2</accession>
<dbReference type="PRINTS" id="PR00040">
    <property type="entry name" value="HTHMERR"/>
</dbReference>
<sequence length="131" mass="14060">MRIGELASRNAVSTATVRYYEEIGLIDPPPRTASGYRDYDEDASSMLGFIRAAQGAGLSLEEIRTILEISKEGDAPCGHVAGLIDEKVKTIATKITALRAAKADLENLSARARTLTGTPCPEDSICHILVQ</sequence>
<dbReference type="Gene3D" id="1.10.1660.10">
    <property type="match status" value="1"/>
</dbReference>
<organism evidence="5">
    <name type="scientific">hydrothermal vent metagenome</name>
    <dbReference type="NCBI Taxonomy" id="652676"/>
    <lineage>
        <taxon>unclassified sequences</taxon>
        <taxon>metagenomes</taxon>
        <taxon>ecological metagenomes</taxon>
    </lineage>
</organism>
<keyword evidence="3" id="KW-0804">Transcription</keyword>